<evidence type="ECO:0000256" key="2">
    <source>
        <dbReference type="SAM" id="MobiDB-lite"/>
    </source>
</evidence>
<feature type="compositionally biased region" description="Basic residues" evidence="2">
    <location>
        <begin position="105"/>
        <end position="120"/>
    </location>
</feature>
<feature type="region of interest" description="Disordered" evidence="2">
    <location>
        <begin position="193"/>
        <end position="238"/>
    </location>
</feature>
<dbReference type="InterPro" id="IPR013087">
    <property type="entry name" value="Znf_C2H2_type"/>
</dbReference>
<evidence type="ECO:0000259" key="3">
    <source>
        <dbReference type="PROSITE" id="PS50157"/>
    </source>
</evidence>
<feature type="compositionally biased region" description="Basic residues" evidence="2">
    <location>
        <begin position="220"/>
        <end position="236"/>
    </location>
</feature>
<evidence type="ECO:0000256" key="1">
    <source>
        <dbReference type="PROSITE-ProRule" id="PRU00042"/>
    </source>
</evidence>
<accession>A0A7U2IB40</accession>
<dbReference type="OrthoDB" id="5399138at2759"/>
<evidence type="ECO:0000313" key="5">
    <source>
        <dbReference type="Proteomes" id="UP000663193"/>
    </source>
</evidence>
<feature type="region of interest" description="Disordered" evidence="2">
    <location>
        <begin position="95"/>
        <end position="138"/>
    </location>
</feature>
<dbReference type="Proteomes" id="UP000663193">
    <property type="component" value="Chromosome 21"/>
</dbReference>
<proteinExistence type="predicted"/>
<sequence>MDAQQQQQQETPDWAFGTATPNVFDDLWHPDMSALDFQSAFDNASYATPGTADDLNTLPLFDDLPVNYMHPAEPAANTGDVNALDSFAFDQLIQSSCPTPPPQRRLPRRRSKYVLRRSTSRSRPIAIPTPTQCGSPAQPLAIERWQNSPPEEEAASLSAIYDAMVQQPFSESSRGSRNSSFDACKADAFKTYRGPSSSTSLDSGVSDNSVHSNQSGTSQSRRRRANKPRAAPKSKAKPKDTADRIFKCTFCCDTFKHKYDWARHEKSLHLNMEEWICTPHGGSVVLPLTGRVHCAYCSALDPTQNHLESHNYSACQGGHTTPRTFRRKDHLVQHLRLVHGLETLPLIDDWKVHSTPVTSRCGFCDARLDSWEERTDHLAAHFRSGKTMWDWKGEHGLDPEIDARVSNAFPPYLIAAQAVTLVPFSATNHESIDHTKQVISQMELESLISAAQEHNLEPALSPIADDQPPEFATANGNLSFQNVVETRLFADTLTRHLARFARQQMMLGVMPTDEMFQRESRRLLYQDADDAWNQTVADDPEWIRQFRERTGFS</sequence>
<dbReference type="EMBL" id="CP069043">
    <property type="protein sequence ID" value="QRD06577.1"/>
    <property type="molecule type" value="Genomic_DNA"/>
</dbReference>
<dbReference type="GO" id="GO:0008270">
    <property type="term" value="F:zinc ion binding"/>
    <property type="evidence" value="ECO:0007669"/>
    <property type="project" value="UniProtKB-KW"/>
</dbReference>
<dbReference type="SMART" id="SM00355">
    <property type="entry name" value="ZnF_C2H2"/>
    <property type="match status" value="3"/>
</dbReference>
<keyword evidence="5" id="KW-1185">Reference proteome</keyword>
<dbReference type="PROSITE" id="PS00028">
    <property type="entry name" value="ZINC_FINGER_C2H2_1"/>
    <property type="match status" value="1"/>
</dbReference>
<keyword evidence="1" id="KW-0862">Zinc</keyword>
<keyword evidence="1" id="KW-0863">Zinc-finger</keyword>
<dbReference type="PROSITE" id="PS50157">
    <property type="entry name" value="ZINC_FINGER_C2H2_2"/>
    <property type="match status" value="1"/>
</dbReference>
<keyword evidence="1" id="KW-0479">Metal-binding</keyword>
<dbReference type="AlphaFoldDB" id="A0A7U2IB40"/>
<feature type="compositionally biased region" description="Low complexity" evidence="2">
    <location>
        <begin position="196"/>
        <end position="209"/>
    </location>
</feature>
<feature type="domain" description="C2H2-type" evidence="3">
    <location>
        <begin position="246"/>
        <end position="274"/>
    </location>
</feature>
<gene>
    <name evidence="4" type="ORF">JI435_134820</name>
</gene>
<dbReference type="VEuPathDB" id="FungiDB:JI435_134820"/>
<protein>
    <recommendedName>
        <fullName evidence="3">C2H2-type domain-containing protein</fullName>
    </recommendedName>
</protein>
<evidence type="ECO:0000313" key="4">
    <source>
        <dbReference type="EMBL" id="QRD06577.1"/>
    </source>
</evidence>
<dbReference type="OMA" id="GRVHCAY"/>
<organism evidence="4 5">
    <name type="scientific">Phaeosphaeria nodorum (strain SN15 / ATCC MYA-4574 / FGSC 10173)</name>
    <name type="common">Glume blotch fungus</name>
    <name type="synonym">Parastagonospora nodorum</name>
    <dbReference type="NCBI Taxonomy" id="321614"/>
    <lineage>
        <taxon>Eukaryota</taxon>
        <taxon>Fungi</taxon>
        <taxon>Dikarya</taxon>
        <taxon>Ascomycota</taxon>
        <taxon>Pezizomycotina</taxon>
        <taxon>Dothideomycetes</taxon>
        <taxon>Pleosporomycetidae</taxon>
        <taxon>Pleosporales</taxon>
        <taxon>Pleosporineae</taxon>
        <taxon>Phaeosphaeriaceae</taxon>
        <taxon>Parastagonospora</taxon>
    </lineage>
</organism>
<feature type="compositionally biased region" description="Polar residues" evidence="2">
    <location>
        <begin position="210"/>
        <end position="219"/>
    </location>
</feature>
<reference evidence="5" key="1">
    <citation type="journal article" date="2021" name="BMC Genomics">
        <title>Chromosome-level genome assembly and manually-curated proteome of model necrotroph Parastagonospora nodorum Sn15 reveals a genome-wide trove of candidate effector homologs, and redundancy of virulence-related functions within an accessory chromosome.</title>
        <authorList>
            <person name="Bertazzoni S."/>
            <person name="Jones D.A.B."/>
            <person name="Phan H.T."/>
            <person name="Tan K.-C."/>
            <person name="Hane J.K."/>
        </authorList>
    </citation>
    <scope>NUCLEOTIDE SEQUENCE [LARGE SCALE GENOMIC DNA]</scope>
    <source>
        <strain evidence="5">SN15 / ATCC MYA-4574 / FGSC 10173)</strain>
    </source>
</reference>
<name>A0A7U2IB40_PHANO</name>